<evidence type="ECO:0000256" key="3">
    <source>
        <dbReference type="ARBA" id="ARBA00022679"/>
    </source>
</evidence>
<evidence type="ECO:0000313" key="6">
    <source>
        <dbReference type="Proteomes" id="UP000036958"/>
    </source>
</evidence>
<dbReference type="InterPro" id="IPR029026">
    <property type="entry name" value="tRNA_m1G_MTases_N"/>
</dbReference>
<dbReference type="SMART" id="SM00967">
    <property type="entry name" value="SpoU_sub_bind"/>
    <property type="match status" value="1"/>
</dbReference>
<dbReference type="Gene3D" id="3.40.1280.10">
    <property type="match status" value="1"/>
</dbReference>
<name>A0A0L8V5J7_9BACT</name>
<dbReference type="InterPro" id="IPR029028">
    <property type="entry name" value="Alpha/beta_knot_MTases"/>
</dbReference>
<keyword evidence="2 5" id="KW-0489">Methyltransferase</keyword>
<protein>
    <submittedName>
        <fullName evidence="5">RNA methyltransferase TrmH family</fullName>
    </submittedName>
</protein>
<organism evidence="5 6">
    <name type="scientific">Sunxiuqinia dokdonensis</name>
    <dbReference type="NCBI Taxonomy" id="1409788"/>
    <lineage>
        <taxon>Bacteria</taxon>
        <taxon>Pseudomonadati</taxon>
        <taxon>Bacteroidota</taxon>
        <taxon>Bacteroidia</taxon>
        <taxon>Marinilabiliales</taxon>
        <taxon>Prolixibacteraceae</taxon>
        <taxon>Sunxiuqinia</taxon>
    </lineage>
</organism>
<dbReference type="PANTHER" id="PTHR43191">
    <property type="entry name" value="RRNA METHYLTRANSFERASE 3"/>
    <property type="match status" value="1"/>
</dbReference>
<keyword evidence="3 5" id="KW-0808">Transferase</keyword>
<evidence type="ECO:0000313" key="5">
    <source>
        <dbReference type="EMBL" id="KOH43755.1"/>
    </source>
</evidence>
<dbReference type="Gene3D" id="3.30.1330.30">
    <property type="match status" value="1"/>
</dbReference>
<dbReference type="PANTHER" id="PTHR43191:SF2">
    <property type="entry name" value="RRNA METHYLTRANSFERASE 3, MITOCHONDRIAL"/>
    <property type="match status" value="1"/>
</dbReference>
<dbReference type="GO" id="GO:0003723">
    <property type="term" value="F:RNA binding"/>
    <property type="evidence" value="ECO:0007669"/>
    <property type="project" value="InterPro"/>
</dbReference>
<dbReference type="InterPro" id="IPR053888">
    <property type="entry name" value="MRM3-like_sub_bind"/>
</dbReference>
<feature type="domain" description="RNA 2-O ribose methyltransferase substrate binding" evidence="4">
    <location>
        <begin position="30"/>
        <end position="100"/>
    </location>
</feature>
<dbReference type="GO" id="GO:0032259">
    <property type="term" value="P:methylation"/>
    <property type="evidence" value="ECO:0007669"/>
    <property type="project" value="UniProtKB-KW"/>
</dbReference>
<dbReference type="InterPro" id="IPR029064">
    <property type="entry name" value="Ribosomal_eL30-like_sf"/>
</dbReference>
<evidence type="ECO:0000256" key="1">
    <source>
        <dbReference type="ARBA" id="ARBA00007228"/>
    </source>
</evidence>
<evidence type="ECO:0000259" key="4">
    <source>
        <dbReference type="SMART" id="SM00967"/>
    </source>
</evidence>
<comment type="similarity">
    <text evidence="1">Belongs to the class IV-like SAM-binding methyltransferase superfamily. RNA methyltransferase TrmH family.</text>
</comment>
<reference evidence="6" key="1">
    <citation type="submission" date="2015-07" db="EMBL/GenBank/DDBJ databases">
        <title>Genome sequencing of Sunxiuqinia dokdonensis strain SK.</title>
        <authorList>
            <person name="Ahn S."/>
            <person name="Kim B.-C."/>
        </authorList>
    </citation>
    <scope>NUCLEOTIDE SEQUENCE [LARGE SCALE GENOMIC DNA]</scope>
    <source>
        <strain evidence="6">SK</strain>
    </source>
</reference>
<comment type="caution">
    <text evidence="5">The sequence shown here is derived from an EMBL/GenBank/DDBJ whole genome shotgun (WGS) entry which is preliminary data.</text>
</comment>
<evidence type="ECO:0000256" key="2">
    <source>
        <dbReference type="ARBA" id="ARBA00022603"/>
    </source>
</evidence>
<dbReference type="GO" id="GO:0005737">
    <property type="term" value="C:cytoplasm"/>
    <property type="evidence" value="ECO:0007669"/>
    <property type="project" value="UniProtKB-ARBA"/>
</dbReference>
<dbReference type="InterPro" id="IPR001537">
    <property type="entry name" value="SpoU_MeTrfase"/>
</dbReference>
<dbReference type="EMBL" id="LGIA01000178">
    <property type="protein sequence ID" value="KOH43755.1"/>
    <property type="molecule type" value="Genomic_DNA"/>
</dbReference>
<dbReference type="SUPFAM" id="SSF75217">
    <property type="entry name" value="alpha/beta knot"/>
    <property type="match status" value="1"/>
</dbReference>
<sequence>MPTTMLSKNKIKFIQSLSRKKTREQEGVFLVEGNKVVLEALSSGFLVKLLVATSDFLSSHAPAAASASEVIECNEAELKKASQLKTPQEALAIVEMPDRSWSIAKLTGEFSLALDFIQDPGNLGTIIRIADWFGIKQVLCSENSVDCYNPKVIQASMGAIFRVQVNYLNLNEMIEQALANQLPVYGTFLEGENIYISALAPQAILVMGNEGNGISPSLAEKISQKIHIPSFASGNSGSESLNVATATAICCSEFKRRIF</sequence>
<dbReference type="InterPro" id="IPR013123">
    <property type="entry name" value="SpoU_subst-bd"/>
</dbReference>
<dbReference type="Proteomes" id="UP000036958">
    <property type="component" value="Unassembled WGS sequence"/>
</dbReference>
<dbReference type="GO" id="GO:0006396">
    <property type="term" value="P:RNA processing"/>
    <property type="evidence" value="ECO:0007669"/>
    <property type="project" value="InterPro"/>
</dbReference>
<gene>
    <name evidence="5" type="ORF">NC99_34220</name>
</gene>
<accession>A0A0L8V5J7</accession>
<proteinExistence type="inferred from homology"/>
<dbReference type="PATRIC" id="fig|1409788.3.peg.3506"/>
<dbReference type="STRING" id="1409788.NC99_34220"/>
<dbReference type="CDD" id="cd18109">
    <property type="entry name" value="SpoU-like_RNA-MTase"/>
    <property type="match status" value="1"/>
</dbReference>
<keyword evidence="6" id="KW-1185">Reference proteome</keyword>
<dbReference type="AlphaFoldDB" id="A0A0L8V5J7"/>
<dbReference type="InterPro" id="IPR051259">
    <property type="entry name" value="rRNA_Methyltransferase"/>
</dbReference>
<dbReference type="SUPFAM" id="SSF55315">
    <property type="entry name" value="L30e-like"/>
    <property type="match status" value="1"/>
</dbReference>
<dbReference type="GO" id="GO:0008173">
    <property type="term" value="F:RNA methyltransferase activity"/>
    <property type="evidence" value="ECO:0007669"/>
    <property type="project" value="InterPro"/>
</dbReference>
<dbReference type="Pfam" id="PF22435">
    <property type="entry name" value="MRM3-like_sub_bind"/>
    <property type="match status" value="1"/>
</dbReference>
<dbReference type="Pfam" id="PF00588">
    <property type="entry name" value="SpoU_methylase"/>
    <property type="match status" value="1"/>
</dbReference>